<organism evidence="2 3">
    <name type="scientific">Methylovulum psychrotolerans</name>
    <dbReference type="NCBI Taxonomy" id="1704499"/>
    <lineage>
        <taxon>Bacteria</taxon>
        <taxon>Pseudomonadati</taxon>
        <taxon>Pseudomonadota</taxon>
        <taxon>Gammaproteobacteria</taxon>
        <taxon>Methylococcales</taxon>
        <taxon>Methylococcaceae</taxon>
        <taxon>Methylovulum</taxon>
    </lineage>
</organism>
<dbReference type="GO" id="GO:0004803">
    <property type="term" value="F:transposase activity"/>
    <property type="evidence" value="ECO:0007669"/>
    <property type="project" value="InterPro"/>
</dbReference>
<evidence type="ECO:0000313" key="3">
    <source>
        <dbReference type="Proteomes" id="UP000237423"/>
    </source>
</evidence>
<dbReference type="AlphaFoldDB" id="A0A2S5CN59"/>
<feature type="domain" description="Transposase IS4-like" evidence="1">
    <location>
        <begin position="3"/>
        <end position="154"/>
    </location>
</feature>
<dbReference type="GO" id="GO:0006313">
    <property type="term" value="P:DNA transposition"/>
    <property type="evidence" value="ECO:0007669"/>
    <property type="project" value="InterPro"/>
</dbReference>
<evidence type="ECO:0000313" key="2">
    <source>
        <dbReference type="EMBL" id="POZ52251.1"/>
    </source>
</evidence>
<dbReference type="Proteomes" id="UP000237423">
    <property type="component" value="Unassembled WGS sequence"/>
</dbReference>
<proteinExistence type="predicted"/>
<accession>A0A2S5CN59</accession>
<dbReference type="Pfam" id="PF01609">
    <property type="entry name" value="DDE_Tnp_1"/>
    <property type="match status" value="1"/>
</dbReference>
<dbReference type="InterPro" id="IPR012337">
    <property type="entry name" value="RNaseH-like_sf"/>
</dbReference>
<sequence length="205" mass="23706">MLEDVLAWGLEPAFVTGDSWYSGVDNLKRVKNHRLGWLFAVESNRTVSVDKGRWVQVQKLDIPDDGLAVWLKDFGNVKLFRTWLKDQPRHYAVYLADDEQLASFGRKAFLEQHDRHWHIEQYHRAIKQVCNIERFQVRTKTAVKNHLFAALCGYVQLQKLSAMSLIDNCYSVQRNLFNEVVAGFIGTLMPTIVHLNSEFQSVVNA</sequence>
<dbReference type="GO" id="GO:0003677">
    <property type="term" value="F:DNA binding"/>
    <property type="evidence" value="ECO:0007669"/>
    <property type="project" value="InterPro"/>
</dbReference>
<name>A0A2S5CN59_9GAMM</name>
<dbReference type="EMBL" id="PGFZ01000003">
    <property type="protein sequence ID" value="POZ52251.1"/>
    <property type="molecule type" value="Genomic_DNA"/>
</dbReference>
<comment type="caution">
    <text evidence="2">The sequence shown here is derived from an EMBL/GenBank/DDBJ whole genome shotgun (WGS) entry which is preliminary data.</text>
</comment>
<dbReference type="InterPro" id="IPR002559">
    <property type="entry name" value="Transposase_11"/>
</dbReference>
<evidence type="ECO:0000259" key="1">
    <source>
        <dbReference type="Pfam" id="PF01609"/>
    </source>
</evidence>
<protein>
    <recommendedName>
        <fullName evidence="1">Transposase IS4-like domain-containing protein</fullName>
    </recommendedName>
</protein>
<dbReference type="SUPFAM" id="SSF53098">
    <property type="entry name" value="Ribonuclease H-like"/>
    <property type="match status" value="1"/>
</dbReference>
<gene>
    <name evidence="2" type="ORF">AADEFJLK_01726</name>
</gene>
<reference evidence="2 3" key="1">
    <citation type="submission" date="2017-11" db="EMBL/GenBank/DDBJ databases">
        <title>Draft Genome Sequence of Methylobacter psychrotolerans Sph1T, an Obligate Methanotroph from Low-Temperature Environments.</title>
        <authorList>
            <person name="Oshkin I.Y."/>
            <person name="Miroshnikov K."/>
            <person name="Belova S.E."/>
            <person name="Korzhenkov A."/>
            <person name="Toshchakov S.V."/>
            <person name="Dedysh S.N."/>
        </authorList>
    </citation>
    <scope>NUCLEOTIDE SEQUENCE [LARGE SCALE GENOMIC DNA]</scope>
    <source>
        <strain evidence="2 3">Sph1</strain>
    </source>
</reference>